<name>A0A0E9QDQ2_ANGAN</name>
<dbReference type="EMBL" id="GBXM01093668">
    <property type="protein sequence ID" value="JAH14909.1"/>
    <property type="molecule type" value="Transcribed_RNA"/>
</dbReference>
<dbReference type="AlphaFoldDB" id="A0A0E9QDQ2"/>
<protein>
    <submittedName>
        <fullName evidence="1">Uncharacterized protein</fullName>
    </submittedName>
</protein>
<accession>A0A0E9QDQ2</accession>
<organism evidence="1">
    <name type="scientific">Anguilla anguilla</name>
    <name type="common">European freshwater eel</name>
    <name type="synonym">Muraena anguilla</name>
    <dbReference type="NCBI Taxonomy" id="7936"/>
    <lineage>
        <taxon>Eukaryota</taxon>
        <taxon>Metazoa</taxon>
        <taxon>Chordata</taxon>
        <taxon>Craniata</taxon>
        <taxon>Vertebrata</taxon>
        <taxon>Euteleostomi</taxon>
        <taxon>Actinopterygii</taxon>
        <taxon>Neopterygii</taxon>
        <taxon>Teleostei</taxon>
        <taxon>Anguilliformes</taxon>
        <taxon>Anguillidae</taxon>
        <taxon>Anguilla</taxon>
    </lineage>
</organism>
<sequence>MSLFLRIKNKAYQHRKRCRAISTPTLPVEIENNKIDLSTKSKIREENDVMKI</sequence>
<reference evidence="1" key="2">
    <citation type="journal article" date="2015" name="Fish Shellfish Immunol.">
        <title>Early steps in the European eel (Anguilla anguilla)-Vibrio vulnificus interaction in the gills: Role of the RtxA13 toxin.</title>
        <authorList>
            <person name="Callol A."/>
            <person name="Pajuelo D."/>
            <person name="Ebbesson L."/>
            <person name="Teles M."/>
            <person name="MacKenzie S."/>
            <person name="Amaro C."/>
        </authorList>
    </citation>
    <scope>NUCLEOTIDE SEQUENCE</scope>
</reference>
<reference evidence="1" key="1">
    <citation type="submission" date="2014-11" db="EMBL/GenBank/DDBJ databases">
        <authorList>
            <person name="Amaro Gonzalez C."/>
        </authorList>
    </citation>
    <scope>NUCLEOTIDE SEQUENCE</scope>
</reference>
<evidence type="ECO:0000313" key="1">
    <source>
        <dbReference type="EMBL" id="JAH14909.1"/>
    </source>
</evidence>
<proteinExistence type="predicted"/>